<dbReference type="AlphaFoldDB" id="A0A6B0UC02"/>
<evidence type="ECO:0000313" key="1">
    <source>
        <dbReference type="EMBL" id="MXU89248.1"/>
    </source>
</evidence>
<sequence length="106" mass="12339">MYCLYGKVMWLSLCMDVPARGSSYFQVVTTFYSRLACRASQHDAFSEPSMVMQQLCCYIREGAAQRYTGSHVQNTVYSECNLEVLMKPVYLYSLKFSEHYFFFVAD</sequence>
<accession>A0A6B0UC02</accession>
<proteinExistence type="predicted"/>
<protein>
    <submittedName>
        <fullName evidence="1">Putative secreted protein</fullName>
    </submittedName>
</protein>
<dbReference type="EMBL" id="GIFC01007165">
    <property type="protein sequence ID" value="MXU89248.1"/>
    <property type="molecule type" value="Transcribed_RNA"/>
</dbReference>
<name>A0A6B0UC02_IXORI</name>
<organism evidence="1">
    <name type="scientific">Ixodes ricinus</name>
    <name type="common">Common tick</name>
    <name type="synonym">Acarus ricinus</name>
    <dbReference type="NCBI Taxonomy" id="34613"/>
    <lineage>
        <taxon>Eukaryota</taxon>
        <taxon>Metazoa</taxon>
        <taxon>Ecdysozoa</taxon>
        <taxon>Arthropoda</taxon>
        <taxon>Chelicerata</taxon>
        <taxon>Arachnida</taxon>
        <taxon>Acari</taxon>
        <taxon>Parasitiformes</taxon>
        <taxon>Ixodida</taxon>
        <taxon>Ixodoidea</taxon>
        <taxon>Ixodidae</taxon>
        <taxon>Ixodinae</taxon>
        <taxon>Ixodes</taxon>
    </lineage>
</organism>
<reference evidence="1" key="1">
    <citation type="submission" date="2019-12" db="EMBL/GenBank/DDBJ databases">
        <title>An insight into the sialome of adult female Ixodes ricinus ticks feeding for 6 days.</title>
        <authorList>
            <person name="Perner J."/>
            <person name="Ribeiro J.M.C."/>
        </authorList>
    </citation>
    <scope>NUCLEOTIDE SEQUENCE</scope>
    <source>
        <strain evidence="1">Semi-engorged</strain>
        <tissue evidence="1">Salivary glands</tissue>
    </source>
</reference>